<dbReference type="RefSeq" id="WP_013700238.1">
    <property type="nucleotide sequence ID" value="NC_015383.1"/>
</dbReference>
<evidence type="ECO:0000313" key="2">
    <source>
        <dbReference type="EMBL" id="AEA66069.1"/>
    </source>
</evidence>
<dbReference type="Gene3D" id="3.30.2310.20">
    <property type="entry name" value="RelE-like"/>
    <property type="match status" value="1"/>
</dbReference>
<accession>F2LTC3</accession>
<dbReference type="Proteomes" id="UP000008316">
    <property type="component" value="Plasmid bgla_4p"/>
</dbReference>
<dbReference type="HOGENOM" id="CLU_147162_3_3_4"/>
<dbReference type="InterPro" id="IPR007712">
    <property type="entry name" value="RelE/ParE_toxin"/>
</dbReference>
<organism evidence="2 3">
    <name type="scientific">Burkholderia gladioli (strain BSR3)</name>
    <dbReference type="NCBI Taxonomy" id="999541"/>
    <lineage>
        <taxon>Bacteria</taxon>
        <taxon>Pseudomonadati</taxon>
        <taxon>Pseudomonadota</taxon>
        <taxon>Betaproteobacteria</taxon>
        <taxon>Burkholderiales</taxon>
        <taxon>Burkholderiaceae</taxon>
        <taxon>Burkholderia</taxon>
    </lineage>
</organism>
<proteinExistence type="predicted"/>
<dbReference type="EMBL" id="CP002604">
    <property type="protein sequence ID" value="AEA66069.1"/>
    <property type="molecule type" value="Genomic_DNA"/>
</dbReference>
<keyword evidence="2" id="KW-0614">Plasmid</keyword>
<reference evidence="2 3" key="1">
    <citation type="journal article" date="2011" name="J. Bacteriol.">
        <title>Complete genome sequence of Burkholderia gladioli BSR3.</title>
        <authorList>
            <person name="Seo Y.S."/>
            <person name="Lim J."/>
            <person name="Choi B.S."/>
            <person name="Kim H."/>
            <person name="Goo E."/>
            <person name="Lee B."/>
            <person name="Lim J.S."/>
            <person name="Choi I.Y."/>
            <person name="Moon J.S."/>
            <person name="Kim J."/>
            <person name="Hwang I."/>
        </authorList>
    </citation>
    <scope>NUCLEOTIDE SEQUENCE [LARGE SCALE GENOMIC DNA]</scope>
    <source>
        <strain evidence="3">BSR3</strain>
    </source>
</reference>
<dbReference type="InterPro" id="IPR035093">
    <property type="entry name" value="RelE/ParE_toxin_dom_sf"/>
</dbReference>
<evidence type="ECO:0000256" key="1">
    <source>
        <dbReference type="ARBA" id="ARBA00022649"/>
    </source>
</evidence>
<evidence type="ECO:0000313" key="3">
    <source>
        <dbReference type="Proteomes" id="UP000008316"/>
    </source>
</evidence>
<sequence length="99" mass="10694">MGVKAQAVRLTSQAEADLEAIWFCMIDSGTGLQSERDISELVAALEGLAHGQSPGRPGGSLDEYCRVLVGSYEVFYRESTTTLDVIRVLNHGIDVDPPL</sequence>
<gene>
    <name evidence="2" type="ordered locus">bgla_4p3190</name>
</gene>
<keyword evidence="3" id="KW-1185">Reference proteome</keyword>
<protein>
    <submittedName>
        <fullName evidence="2">Plasmid stabilization system</fullName>
    </submittedName>
</protein>
<keyword evidence="1" id="KW-1277">Toxin-antitoxin system</keyword>
<dbReference type="Pfam" id="PF05016">
    <property type="entry name" value="ParE_toxin"/>
    <property type="match status" value="1"/>
</dbReference>
<dbReference type="AlphaFoldDB" id="F2LTC3"/>
<geneLocation type="plasmid" evidence="2 3">
    <name>bgla_4p</name>
</geneLocation>
<dbReference type="KEGG" id="bgd:bgla_4p3190"/>
<name>F2LTC3_BURGS</name>